<organism evidence="1 2">
    <name type="scientific">Ixodes persulcatus</name>
    <name type="common">Taiga tick</name>
    <dbReference type="NCBI Taxonomy" id="34615"/>
    <lineage>
        <taxon>Eukaryota</taxon>
        <taxon>Metazoa</taxon>
        <taxon>Ecdysozoa</taxon>
        <taxon>Arthropoda</taxon>
        <taxon>Chelicerata</taxon>
        <taxon>Arachnida</taxon>
        <taxon>Acari</taxon>
        <taxon>Parasitiformes</taxon>
        <taxon>Ixodida</taxon>
        <taxon>Ixodoidea</taxon>
        <taxon>Ixodidae</taxon>
        <taxon>Ixodinae</taxon>
        <taxon>Ixodes</taxon>
    </lineage>
</organism>
<proteinExistence type="predicted"/>
<comment type="caution">
    <text evidence="1">The sequence shown here is derived from an EMBL/GenBank/DDBJ whole genome shotgun (WGS) entry which is preliminary data.</text>
</comment>
<reference evidence="1 2" key="1">
    <citation type="journal article" date="2020" name="Cell">
        <title>Large-Scale Comparative Analyses of Tick Genomes Elucidate Their Genetic Diversity and Vector Capacities.</title>
        <authorList>
            <consortium name="Tick Genome and Microbiome Consortium (TIGMIC)"/>
            <person name="Jia N."/>
            <person name="Wang J."/>
            <person name="Shi W."/>
            <person name="Du L."/>
            <person name="Sun Y."/>
            <person name="Zhan W."/>
            <person name="Jiang J.F."/>
            <person name="Wang Q."/>
            <person name="Zhang B."/>
            <person name="Ji P."/>
            <person name="Bell-Sakyi L."/>
            <person name="Cui X.M."/>
            <person name="Yuan T.T."/>
            <person name="Jiang B.G."/>
            <person name="Yang W.F."/>
            <person name="Lam T.T."/>
            <person name="Chang Q.C."/>
            <person name="Ding S.J."/>
            <person name="Wang X.J."/>
            <person name="Zhu J.G."/>
            <person name="Ruan X.D."/>
            <person name="Zhao L."/>
            <person name="Wei J.T."/>
            <person name="Ye R.Z."/>
            <person name="Que T.C."/>
            <person name="Du C.H."/>
            <person name="Zhou Y.H."/>
            <person name="Cheng J.X."/>
            <person name="Dai P.F."/>
            <person name="Guo W.B."/>
            <person name="Han X.H."/>
            <person name="Huang E.J."/>
            <person name="Li L.F."/>
            <person name="Wei W."/>
            <person name="Gao Y.C."/>
            <person name="Liu J.Z."/>
            <person name="Shao H.Z."/>
            <person name="Wang X."/>
            <person name="Wang C.C."/>
            <person name="Yang T.C."/>
            <person name="Huo Q.B."/>
            <person name="Li W."/>
            <person name="Chen H.Y."/>
            <person name="Chen S.E."/>
            <person name="Zhou L.G."/>
            <person name="Ni X.B."/>
            <person name="Tian J.H."/>
            <person name="Sheng Y."/>
            <person name="Liu T."/>
            <person name="Pan Y.S."/>
            <person name="Xia L.Y."/>
            <person name="Li J."/>
            <person name="Zhao F."/>
            <person name="Cao W.C."/>
        </authorList>
    </citation>
    <scope>NUCLEOTIDE SEQUENCE [LARGE SCALE GENOMIC DNA]</scope>
    <source>
        <strain evidence="1">Iper-2018</strain>
    </source>
</reference>
<dbReference type="EMBL" id="JABSTQ010000666">
    <property type="protein sequence ID" value="KAG0445257.1"/>
    <property type="molecule type" value="Genomic_DNA"/>
</dbReference>
<evidence type="ECO:0000313" key="1">
    <source>
        <dbReference type="EMBL" id="KAG0445257.1"/>
    </source>
</evidence>
<sequence>MEERLIQSRVGFSLTHLEDGEEVNWVLPGLTFAGDIVGGKVRSRVREREVFQWFEATQGKPTLLVYSKNKQLIAAETLLYDNSLGSRLLFEARAGALRSLVCRERFDPNVVSTICRPCREEAASSHGMGVGRHLVELEGEIGQLEAWQFDDRAI</sequence>
<evidence type="ECO:0000313" key="2">
    <source>
        <dbReference type="Proteomes" id="UP000805193"/>
    </source>
</evidence>
<protein>
    <submittedName>
        <fullName evidence="1">Uncharacterized protein</fullName>
    </submittedName>
</protein>
<keyword evidence="2" id="KW-1185">Reference proteome</keyword>
<name>A0AC60R310_IXOPE</name>
<dbReference type="Proteomes" id="UP000805193">
    <property type="component" value="Unassembled WGS sequence"/>
</dbReference>
<gene>
    <name evidence="1" type="ORF">HPB47_017722</name>
</gene>
<accession>A0AC60R310</accession>